<evidence type="ECO:0000256" key="4">
    <source>
        <dbReference type="ARBA" id="ARBA00016111"/>
    </source>
</evidence>
<evidence type="ECO:0000256" key="3">
    <source>
        <dbReference type="ARBA" id="ARBA00011581"/>
    </source>
</evidence>
<evidence type="ECO:0000256" key="1">
    <source>
        <dbReference type="ARBA" id="ARBA00004170"/>
    </source>
</evidence>
<dbReference type="PANTHER" id="PTHR28189:SF1">
    <property type="entry name" value="GUANINE NUCLEOTIDE-BINDING PROTEIN SUBUNIT GAMMA"/>
    <property type="match status" value="1"/>
</dbReference>
<dbReference type="PANTHER" id="PTHR28189">
    <property type="entry name" value="GUANINE NUCLEOTIDE-BINDING PROTEIN SUBUNIT GAMMA"/>
    <property type="match status" value="1"/>
</dbReference>
<dbReference type="EMBL" id="ML145084">
    <property type="protein sequence ID" value="TBU65290.1"/>
    <property type="molecule type" value="Genomic_DNA"/>
</dbReference>
<name>A0A4Q9NZ42_9APHY</name>
<evidence type="ECO:0000256" key="6">
    <source>
        <dbReference type="ARBA" id="ARBA00023136"/>
    </source>
</evidence>
<dbReference type="SMART" id="SM00224">
    <property type="entry name" value="GGL"/>
    <property type="match status" value="1"/>
</dbReference>
<dbReference type="GO" id="GO:0031681">
    <property type="term" value="F:G-protein beta-subunit binding"/>
    <property type="evidence" value="ECO:0007669"/>
    <property type="project" value="InterPro"/>
</dbReference>
<dbReference type="InterPro" id="IPR041848">
    <property type="entry name" value="Ste18_fungal"/>
</dbReference>
<dbReference type="Proteomes" id="UP000292082">
    <property type="component" value="Unassembled WGS sequence"/>
</dbReference>
<comment type="similarity">
    <text evidence="2">Belongs to the G protein gamma family.</text>
</comment>
<keyword evidence="7" id="KW-0564">Palmitate</keyword>
<accession>A0A4Q9NZ42</accession>
<keyword evidence="10" id="KW-0636">Prenylation</keyword>
<keyword evidence="15" id="KW-1185">Reference proteome</keyword>
<dbReference type="STRING" id="114155.A0A4Q9NZ42"/>
<dbReference type="SMART" id="SM01224">
    <property type="entry name" value="G_gamma"/>
    <property type="match status" value="1"/>
</dbReference>
<comment type="subunit">
    <text evidence="3">G proteins are composed of 3 units, alpha, beta and gamma.</text>
</comment>
<proteinExistence type="inferred from homology"/>
<feature type="region of interest" description="Disordered" evidence="11">
    <location>
        <begin position="58"/>
        <end position="83"/>
    </location>
</feature>
<evidence type="ECO:0000259" key="12">
    <source>
        <dbReference type="PROSITE" id="PS50058"/>
    </source>
</evidence>
<reference evidence="13 15" key="1">
    <citation type="submission" date="2019-01" db="EMBL/GenBank/DDBJ databases">
        <title>Draft genome sequences of three monokaryotic isolates of the white-rot basidiomycete fungus Dichomitus squalens.</title>
        <authorList>
            <consortium name="DOE Joint Genome Institute"/>
            <person name="Lopez S.C."/>
            <person name="Andreopoulos B."/>
            <person name="Pangilinan J."/>
            <person name="Lipzen A."/>
            <person name="Riley R."/>
            <person name="Ahrendt S."/>
            <person name="Ng V."/>
            <person name="Barry K."/>
            <person name="Daum C."/>
            <person name="Grigoriev I.V."/>
            <person name="Hilden K.S."/>
            <person name="Makela M.R."/>
            <person name="de Vries R.P."/>
        </authorList>
    </citation>
    <scope>NUCLEOTIDE SEQUENCE [LARGE SCALE GENOMIC DNA]</scope>
    <source>
        <strain evidence="14 15">CBS 464.89</strain>
        <strain evidence="13">OM18370.1</strain>
    </source>
</reference>
<gene>
    <name evidence="14" type="ORF">BD310DRAFT_803611</name>
    <name evidence="13" type="ORF">BD311DRAFT_646952</name>
</gene>
<evidence type="ECO:0000256" key="10">
    <source>
        <dbReference type="ARBA" id="ARBA00023289"/>
    </source>
</evidence>
<evidence type="ECO:0000256" key="7">
    <source>
        <dbReference type="ARBA" id="ARBA00023139"/>
    </source>
</evidence>
<comment type="subcellular location">
    <subcellularLocation>
        <location evidence="1">Membrane</location>
        <topology evidence="1">Peripheral membrane protein</topology>
    </subcellularLocation>
</comment>
<dbReference type="AlphaFoldDB" id="A0A4Q9NZ42"/>
<dbReference type="FunFam" id="4.10.260.10:FF:000003">
    <property type="entry name" value="G-protein complex gamma subunit Ste18/GpgA"/>
    <property type="match status" value="1"/>
</dbReference>
<dbReference type="GO" id="GO:0007186">
    <property type="term" value="P:G protein-coupled receptor signaling pathway"/>
    <property type="evidence" value="ECO:0007669"/>
    <property type="project" value="InterPro"/>
</dbReference>
<evidence type="ECO:0000256" key="2">
    <source>
        <dbReference type="ARBA" id="ARBA00007431"/>
    </source>
</evidence>
<dbReference type="InterPro" id="IPR015898">
    <property type="entry name" value="G-protein_gamma-like_dom"/>
</dbReference>
<dbReference type="OrthoDB" id="19232at2759"/>
<evidence type="ECO:0000313" key="15">
    <source>
        <dbReference type="Proteomes" id="UP000292082"/>
    </source>
</evidence>
<evidence type="ECO:0000313" key="14">
    <source>
        <dbReference type="EMBL" id="TBU65290.1"/>
    </source>
</evidence>
<evidence type="ECO:0000256" key="8">
    <source>
        <dbReference type="ARBA" id="ARBA00023224"/>
    </source>
</evidence>
<dbReference type="InterPro" id="IPR036284">
    <property type="entry name" value="GGL_sf"/>
</dbReference>
<sequence length="83" mass="9403">MNSRPHKQSMSELKLRRLTEHNQRLREDLARPRIRVSEASASLIRYCKTTKDPLVPSVWGPVPRADDPYQSQGGTGKGCCVIQ</sequence>
<dbReference type="GO" id="GO:0000750">
    <property type="term" value="P:pheromone-dependent signal transduction involved in conjugation with cellular fusion"/>
    <property type="evidence" value="ECO:0007669"/>
    <property type="project" value="InterPro"/>
</dbReference>
<dbReference type="EMBL" id="ML143386">
    <property type="protein sequence ID" value="TBU35450.1"/>
    <property type="molecule type" value="Genomic_DNA"/>
</dbReference>
<evidence type="ECO:0000256" key="11">
    <source>
        <dbReference type="SAM" id="MobiDB-lite"/>
    </source>
</evidence>
<dbReference type="SUPFAM" id="SSF48670">
    <property type="entry name" value="Transducin (heterotrimeric G protein), gamma chain"/>
    <property type="match status" value="1"/>
</dbReference>
<dbReference type="PROSITE" id="PS50058">
    <property type="entry name" value="G_PROTEIN_GAMMA"/>
    <property type="match status" value="1"/>
</dbReference>
<dbReference type="Proteomes" id="UP000292957">
    <property type="component" value="Unassembled WGS sequence"/>
</dbReference>
<evidence type="ECO:0000256" key="5">
    <source>
        <dbReference type="ARBA" id="ARBA00022481"/>
    </source>
</evidence>
<evidence type="ECO:0000313" key="13">
    <source>
        <dbReference type="EMBL" id="TBU35450.1"/>
    </source>
</evidence>
<feature type="domain" description="G protein gamma" evidence="12">
    <location>
        <begin position="6"/>
        <end position="82"/>
    </location>
</feature>
<dbReference type="Gene3D" id="4.10.260.10">
    <property type="entry name" value="Transducin (heterotrimeric G protein), gamma chain"/>
    <property type="match status" value="1"/>
</dbReference>
<keyword evidence="6" id="KW-0472">Membrane</keyword>
<organism evidence="13">
    <name type="scientific">Dichomitus squalens</name>
    <dbReference type="NCBI Taxonomy" id="114155"/>
    <lineage>
        <taxon>Eukaryota</taxon>
        <taxon>Fungi</taxon>
        <taxon>Dikarya</taxon>
        <taxon>Basidiomycota</taxon>
        <taxon>Agaricomycotina</taxon>
        <taxon>Agaricomycetes</taxon>
        <taxon>Polyporales</taxon>
        <taxon>Polyporaceae</taxon>
        <taxon>Dichomitus</taxon>
    </lineage>
</organism>
<keyword evidence="5" id="KW-0488">Methylation</keyword>
<evidence type="ECO:0000256" key="9">
    <source>
        <dbReference type="ARBA" id="ARBA00023288"/>
    </source>
</evidence>
<keyword evidence="8" id="KW-0807">Transducer</keyword>
<dbReference type="GO" id="GO:0005834">
    <property type="term" value="C:heterotrimeric G-protein complex"/>
    <property type="evidence" value="ECO:0007669"/>
    <property type="project" value="TreeGrafter"/>
</dbReference>
<keyword evidence="9" id="KW-0449">Lipoprotein</keyword>
<dbReference type="Pfam" id="PF00631">
    <property type="entry name" value="G-gamma"/>
    <property type="match status" value="1"/>
</dbReference>
<protein>
    <recommendedName>
        <fullName evidence="4">Guanine nucleotide-binding protein subunit gamma</fullName>
    </recommendedName>
</protein>